<proteinExistence type="predicted"/>
<protein>
    <submittedName>
        <fullName evidence="1">Uncharacterized protein</fullName>
    </submittedName>
</protein>
<dbReference type="KEGG" id="cbd:CBUD_2154a"/>
<dbReference type="HOGENOM" id="CLU_3198725_0_0_6"/>
<dbReference type="Proteomes" id="UP000008555">
    <property type="component" value="Chromosome"/>
</dbReference>
<dbReference type="EMBL" id="CP000733">
    <property type="protein sequence ID" value="ACI23238.1"/>
    <property type="molecule type" value="Genomic_DNA"/>
</dbReference>
<evidence type="ECO:0000313" key="1">
    <source>
        <dbReference type="EMBL" id="ACI23238.1"/>
    </source>
</evidence>
<gene>
    <name evidence="1" type="ORF">CBUD_2154a</name>
</gene>
<dbReference type="AlphaFoldDB" id="B5XHL8"/>
<evidence type="ECO:0000313" key="2">
    <source>
        <dbReference type="Proteomes" id="UP000008555"/>
    </source>
</evidence>
<sequence>MYEYFWSAASRIKIRIYRTKRNGHFIPLVNLTLKAVYIELGFDEI</sequence>
<reference evidence="1 2" key="1">
    <citation type="journal article" date="2009" name="Infect. Immun.">
        <title>Comparative genomics reveal extensive transposon-mediated genomic plasticity and diversity among potential effector proteins within the genus Coxiella.</title>
        <authorList>
            <person name="Beare P.A."/>
            <person name="Unsworth N."/>
            <person name="Andoh M."/>
            <person name="Voth D.E."/>
            <person name="Omsland A."/>
            <person name="Gilk S.D."/>
            <person name="Williams K.P."/>
            <person name="Sobral B.W."/>
            <person name="Kupko J.J.III."/>
            <person name="Porcella S.F."/>
            <person name="Samuel J.E."/>
            <person name="Heinzen R.A."/>
        </authorList>
    </citation>
    <scope>NUCLEOTIDE SEQUENCE [LARGE SCALE GENOMIC DNA]</scope>
    <source>
        <strain evidence="1 2">Dugway 5J108-111</strain>
    </source>
</reference>
<organism evidence="1 2">
    <name type="scientific">Coxiella burnetii (strain Dugway 5J108-111)</name>
    <dbReference type="NCBI Taxonomy" id="434922"/>
    <lineage>
        <taxon>Bacteria</taxon>
        <taxon>Pseudomonadati</taxon>
        <taxon>Pseudomonadota</taxon>
        <taxon>Gammaproteobacteria</taxon>
        <taxon>Legionellales</taxon>
        <taxon>Coxiellaceae</taxon>
        <taxon>Coxiella</taxon>
    </lineage>
</organism>
<name>B5XHL8_COXBN</name>
<accession>B5XHL8</accession>